<evidence type="ECO:0000313" key="1">
    <source>
        <dbReference type="EMBL" id="SVB66372.1"/>
    </source>
</evidence>
<dbReference type="AlphaFoldDB" id="A0A382FUV3"/>
<organism evidence="1">
    <name type="scientific">marine metagenome</name>
    <dbReference type="NCBI Taxonomy" id="408172"/>
    <lineage>
        <taxon>unclassified sequences</taxon>
        <taxon>metagenomes</taxon>
        <taxon>ecological metagenomes</taxon>
    </lineage>
</organism>
<sequence>MSILMSAADAVAHGNPIVVAFPRKISENDSPIHASMPQRFSACGACSRDEPEPKFSFANKIDAPAYDGLEKG</sequence>
<dbReference type="EMBL" id="UINC01051789">
    <property type="protein sequence ID" value="SVB66372.1"/>
    <property type="molecule type" value="Genomic_DNA"/>
</dbReference>
<proteinExistence type="predicted"/>
<reference evidence="1" key="1">
    <citation type="submission" date="2018-05" db="EMBL/GenBank/DDBJ databases">
        <authorList>
            <person name="Lanie J.A."/>
            <person name="Ng W.-L."/>
            <person name="Kazmierczak K.M."/>
            <person name="Andrzejewski T.M."/>
            <person name="Davidsen T.M."/>
            <person name="Wayne K.J."/>
            <person name="Tettelin H."/>
            <person name="Glass J.I."/>
            <person name="Rusch D."/>
            <person name="Podicherti R."/>
            <person name="Tsui H.-C.T."/>
            <person name="Winkler M.E."/>
        </authorList>
    </citation>
    <scope>NUCLEOTIDE SEQUENCE</scope>
</reference>
<gene>
    <name evidence="1" type="ORF">METZ01_LOCUS219226</name>
</gene>
<accession>A0A382FUV3</accession>
<name>A0A382FUV3_9ZZZZ</name>
<protein>
    <submittedName>
        <fullName evidence="1">Uncharacterized protein</fullName>
    </submittedName>
</protein>